<comment type="catalytic activity">
    <reaction evidence="10">
        <text>L-threonyl-[protein] + FAD = FMN-L-threonyl-[protein] + AMP + H(+)</text>
        <dbReference type="Rhea" id="RHEA:36847"/>
        <dbReference type="Rhea" id="RHEA-COMP:11060"/>
        <dbReference type="Rhea" id="RHEA-COMP:11061"/>
        <dbReference type="ChEBI" id="CHEBI:15378"/>
        <dbReference type="ChEBI" id="CHEBI:30013"/>
        <dbReference type="ChEBI" id="CHEBI:57692"/>
        <dbReference type="ChEBI" id="CHEBI:74257"/>
        <dbReference type="ChEBI" id="CHEBI:456215"/>
        <dbReference type="EC" id="2.7.1.180"/>
    </reaction>
</comment>
<evidence type="ECO:0000256" key="6">
    <source>
        <dbReference type="ARBA" id="ARBA00022723"/>
    </source>
</evidence>
<gene>
    <name evidence="11" type="ORF">R3P93_16270</name>
</gene>
<evidence type="ECO:0000256" key="9">
    <source>
        <dbReference type="ARBA" id="ARBA00031306"/>
    </source>
</evidence>
<evidence type="ECO:0000256" key="7">
    <source>
        <dbReference type="ARBA" id="ARBA00022827"/>
    </source>
</evidence>
<evidence type="ECO:0000256" key="2">
    <source>
        <dbReference type="ARBA" id="ARBA00011955"/>
    </source>
</evidence>
<dbReference type="Pfam" id="PF02424">
    <property type="entry name" value="ApbE"/>
    <property type="match status" value="1"/>
</dbReference>
<proteinExistence type="predicted"/>
<evidence type="ECO:0000256" key="5">
    <source>
        <dbReference type="ARBA" id="ARBA00022679"/>
    </source>
</evidence>
<evidence type="ECO:0000256" key="1">
    <source>
        <dbReference type="ARBA" id="ARBA00001946"/>
    </source>
</evidence>
<dbReference type="Gene3D" id="3.10.520.10">
    <property type="entry name" value="ApbE-like domains"/>
    <property type="match status" value="1"/>
</dbReference>
<comment type="cofactor">
    <cofactor evidence="1">
        <name>Mg(2+)</name>
        <dbReference type="ChEBI" id="CHEBI:18420"/>
    </cofactor>
</comment>
<dbReference type="PANTHER" id="PTHR30040:SF2">
    <property type="entry name" value="FAD:PROTEIN FMN TRANSFERASE"/>
    <property type="match status" value="1"/>
</dbReference>
<dbReference type="SUPFAM" id="SSF143631">
    <property type="entry name" value="ApbE-like"/>
    <property type="match status" value="1"/>
</dbReference>
<evidence type="ECO:0000313" key="12">
    <source>
        <dbReference type="Proteomes" id="UP001186104"/>
    </source>
</evidence>
<dbReference type="InterPro" id="IPR024932">
    <property type="entry name" value="ApbE"/>
</dbReference>
<dbReference type="GO" id="GO:0016740">
    <property type="term" value="F:transferase activity"/>
    <property type="evidence" value="ECO:0007669"/>
    <property type="project" value="UniProtKB-KW"/>
</dbReference>
<keyword evidence="6" id="KW-0479">Metal-binding</keyword>
<evidence type="ECO:0000256" key="10">
    <source>
        <dbReference type="ARBA" id="ARBA00048540"/>
    </source>
</evidence>
<evidence type="ECO:0000256" key="3">
    <source>
        <dbReference type="ARBA" id="ARBA00016337"/>
    </source>
</evidence>
<comment type="caution">
    <text evidence="11">The sequence shown here is derived from an EMBL/GenBank/DDBJ whole genome shotgun (WGS) entry which is preliminary data.</text>
</comment>
<keyword evidence="7" id="KW-0274">FAD</keyword>
<organism evidence="11 12">
    <name type="scientific">Rhodococcus cerastii</name>
    <dbReference type="NCBI Taxonomy" id="908616"/>
    <lineage>
        <taxon>Bacteria</taxon>
        <taxon>Bacillati</taxon>
        <taxon>Actinomycetota</taxon>
        <taxon>Actinomycetes</taxon>
        <taxon>Mycobacteriales</taxon>
        <taxon>Nocardiaceae</taxon>
        <taxon>Rhodococcus</taxon>
    </lineage>
</organism>
<dbReference type="RefSeq" id="WP_317533461.1">
    <property type="nucleotide sequence ID" value="NZ_JAWLKF010000009.1"/>
</dbReference>
<reference evidence="11 12" key="1">
    <citation type="submission" date="2023-10" db="EMBL/GenBank/DDBJ databases">
        <title>Development of a sustainable strategy for remediation of hydrocarbon-contaminated territories based on the waste exchange concept.</title>
        <authorList>
            <person name="Krivoruchko A."/>
        </authorList>
    </citation>
    <scope>NUCLEOTIDE SEQUENCE [LARGE SCALE GENOMIC DNA]</scope>
    <source>
        <strain evidence="11 12">IEGM 1327</strain>
    </source>
</reference>
<name>A0ABU4D307_9NOCA</name>
<keyword evidence="8" id="KW-0460">Magnesium</keyword>
<keyword evidence="5 11" id="KW-0808">Transferase</keyword>
<evidence type="ECO:0000256" key="4">
    <source>
        <dbReference type="ARBA" id="ARBA00022630"/>
    </source>
</evidence>
<dbReference type="EC" id="2.7.1.180" evidence="2"/>
<evidence type="ECO:0000256" key="8">
    <source>
        <dbReference type="ARBA" id="ARBA00022842"/>
    </source>
</evidence>
<dbReference type="PANTHER" id="PTHR30040">
    <property type="entry name" value="THIAMINE BIOSYNTHESIS LIPOPROTEIN APBE"/>
    <property type="match status" value="1"/>
</dbReference>
<accession>A0ABU4D307</accession>
<keyword evidence="4" id="KW-0285">Flavoprotein</keyword>
<evidence type="ECO:0000313" key="11">
    <source>
        <dbReference type="EMBL" id="MDV6304118.1"/>
    </source>
</evidence>
<protein>
    <recommendedName>
        <fullName evidence="3">FAD:protein FMN transferase</fullName>
        <ecNumber evidence="2">2.7.1.180</ecNumber>
    </recommendedName>
    <alternativeName>
        <fullName evidence="9">Flavin transferase</fullName>
    </alternativeName>
</protein>
<sequence>MTGVAAGTTTASRSWSVWGCAAELSVTEPGTIEHAERIVRAELAAVDAACSRFRPDSELSMLARAGGRPTSISPTLHAFLEAALSAARLTGGDVDPTVGSALVHLGYDRDFADLGPTVPPCDEIESAISRTGFITESDWSMVTLGEDHVTIPDGVGLDLGATAKALTADRCARAVHDELGTGVLVSLGGDIATSGPYPDDGWRIEVCDGEGEPSTVVVIGSDTGVATSSTLRRRWMHEGQMLHHILDPQLARPAEPFWRTVTVIASSALTANTVSTACIVRGPAATAWLDRIGLPARSVAADGTIIHSGHWPDDGEDRS</sequence>
<keyword evidence="12" id="KW-1185">Reference proteome</keyword>
<dbReference type="Proteomes" id="UP001186104">
    <property type="component" value="Unassembled WGS sequence"/>
</dbReference>
<dbReference type="EMBL" id="JAWLKF010000009">
    <property type="protein sequence ID" value="MDV6304118.1"/>
    <property type="molecule type" value="Genomic_DNA"/>
</dbReference>
<dbReference type="InterPro" id="IPR003374">
    <property type="entry name" value="ApbE-like_sf"/>
</dbReference>